<dbReference type="Proteomes" id="UP001497516">
    <property type="component" value="Chromosome 4"/>
</dbReference>
<feature type="transmembrane region" description="Helical" evidence="3">
    <location>
        <begin position="12"/>
        <end position="31"/>
    </location>
</feature>
<dbReference type="InterPro" id="IPR002902">
    <property type="entry name" value="GNK2"/>
</dbReference>
<organism evidence="5 6">
    <name type="scientific">Linum trigynum</name>
    <dbReference type="NCBI Taxonomy" id="586398"/>
    <lineage>
        <taxon>Eukaryota</taxon>
        <taxon>Viridiplantae</taxon>
        <taxon>Streptophyta</taxon>
        <taxon>Embryophyta</taxon>
        <taxon>Tracheophyta</taxon>
        <taxon>Spermatophyta</taxon>
        <taxon>Magnoliopsida</taxon>
        <taxon>eudicotyledons</taxon>
        <taxon>Gunneridae</taxon>
        <taxon>Pentapetalae</taxon>
        <taxon>rosids</taxon>
        <taxon>fabids</taxon>
        <taxon>Malpighiales</taxon>
        <taxon>Linaceae</taxon>
        <taxon>Linum</taxon>
    </lineage>
</organism>
<dbReference type="Pfam" id="PF01657">
    <property type="entry name" value="Stress-antifung"/>
    <property type="match status" value="1"/>
</dbReference>
<evidence type="ECO:0000313" key="6">
    <source>
        <dbReference type="Proteomes" id="UP001497516"/>
    </source>
</evidence>
<reference evidence="5 6" key="1">
    <citation type="submission" date="2024-04" db="EMBL/GenBank/DDBJ databases">
        <authorList>
            <person name="Fracassetti M."/>
        </authorList>
    </citation>
    <scope>NUCLEOTIDE SEQUENCE [LARGE SCALE GENOMIC DNA]</scope>
</reference>
<evidence type="ECO:0000259" key="4">
    <source>
        <dbReference type="PROSITE" id="PS51473"/>
    </source>
</evidence>
<keyword evidence="1" id="KW-0732">Signal</keyword>
<dbReference type="AlphaFoldDB" id="A0AAV2E2E6"/>
<protein>
    <recommendedName>
        <fullName evidence="4">Gnk2-homologous domain-containing protein</fullName>
    </recommendedName>
</protein>
<keyword evidence="3" id="KW-1133">Transmembrane helix</keyword>
<keyword evidence="3" id="KW-0812">Transmembrane</keyword>
<proteinExistence type="predicted"/>
<dbReference type="CDD" id="cd23509">
    <property type="entry name" value="Gnk2-like"/>
    <property type="match status" value="1"/>
</dbReference>
<keyword evidence="2" id="KW-0677">Repeat</keyword>
<evidence type="ECO:0000256" key="2">
    <source>
        <dbReference type="ARBA" id="ARBA00022737"/>
    </source>
</evidence>
<dbReference type="EMBL" id="OZ034817">
    <property type="protein sequence ID" value="CAL1380103.1"/>
    <property type="molecule type" value="Genomic_DNA"/>
</dbReference>
<dbReference type="InterPro" id="IPR038408">
    <property type="entry name" value="GNK2_sf"/>
</dbReference>
<feature type="domain" description="Gnk2-homologous" evidence="4">
    <location>
        <begin position="44"/>
        <end position="155"/>
    </location>
</feature>
<dbReference type="Gene3D" id="3.30.430.20">
    <property type="entry name" value="Gnk2 domain, C-X8-C-X2-C motif"/>
    <property type="match status" value="1"/>
</dbReference>
<evidence type="ECO:0000256" key="3">
    <source>
        <dbReference type="SAM" id="Phobius"/>
    </source>
</evidence>
<evidence type="ECO:0000256" key="1">
    <source>
        <dbReference type="ARBA" id="ARBA00022729"/>
    </source>
</evidence>
<accession>A0AAV2E2E6</accession>
<sequence length="158" mass="17396">MAPSTAFLVRRLLVIISFTAIFFATGFVVSYPDKKDRVCIHGPESHFDYAWNETRLAGTNVQVEVLKSMEDRLDDVSQGFVDVCTGGTFDGSGDGHDQYGTDIFVFVGCRFGMQDEDCRNCVGNATETVRANCPDAVGAQAATGHCCVRYETYPFCFE</sequence>
<name>A0AAV2E2E6_9ROSI</name>
<keyword evidence="6" id="KW-1185">Reference proteome</keyword>
<evidence type="ECO:0000313" key="5">
    <source>
        <dbReference type="EMBL" id="CAL1380103.1"/>
    </source>
</evidence>
<dbReference type="PROSITE" id="PS51473">
    <property type="entry name" value="GNK2"/>
    <property type="match status" value="1"/>
</dbReference>
<gene>
    <name evidence="5" type="ORF">LTRI10_LOCUS21572</name>
</gene>
<keyword evidence="3" id="KW-0472">Membrane</keyword>